<dbReference type="AlphaFoldDB" id="A0A3Q9KBY5"/>
<evidence type="ECO:0000313" key="2">
    <source>
        <dbReference type="Proteomes" id="UP000275579"/>
    </source>
</evidence>
<dbReference type="Proteomes" id="UP000275579">
    <property type="component" value="Chromosome"/>
</dbReference>
<protein>
    <submittedName>
        <fullName evidence="1">Uncharacterized protein</fullName>
    </submittedName>
</protein>
<accession>A0A3Q9KBY5</accession>
<reference evidence="1 2" key="1">
    <citation type="submission" date="2018-04" db="EMBL/GenBank/DDBJ databases">
        <title>Complete genome sequences of Streptomyces lydicus strain WYEC and characterization of antagonistic properties of biological control agents.</title>
        <authorList>
            <person name="Mariita R.M."/>
            <person name="Sello J.K."/>
        </authorList>
    </citation>
    <scope>NUCLEOTIDE SEQUENCE [LARGE SCALE GENOMIC DNA]</scope>
    <source>
        <strain evidence="1 2">WYEC 108</strain>
    </source>
</reference>
<name>A0A3Q9KBY5_9ACTN</name>
<organism evidence="1 2">
    <name type="scientific">Streptomyces lydicus</name>
    <dbReference type="NCBI Taxonomy" id="47763"/>
    <lineage>
        <taxon>Bacteria</taxon>
        <taxon>Bacillati</taxon>
        <taxon>Actinomycetota</taxon>
        <taxon>Actinomycetes</taxon>
        <taxon>Kitasatosporales</taxon>
        <taxon>Streptomycetaceae</taxon>
        <taxon>Streptomyces</taxon>
    </lineage>
</organism>
<evidence type="ECO:0000313" key="1">
    <source>
        <dbReference type="EMBL" id="AZS73590.1"/>
    </source>
</evidence>
<dbReference type="EMBL" id="CP029042">
    <property type="protein sequence ID" value="AZS73590.1"/>
    <property type="molecule type" value="Genomic_DNA"/>
</dbReference>
<sequence>MVISPDEVDDMNHDIAKHFEPSSEGDGAEEHPDLARLLPWSSADGNPCYLLGDGTGHVSRVADDIECLQLGMADDLIGHADELLACPRASNRELRFLARGLTDCLRDVRRVAESRGARLCAVGRSLDDEGGNEA</sequence>
<gene>
    <name evidence="1" type="ORF">DDE74_23910</name>
</gene>
<proteinExistence type="predicted"/>